<dbReference type="GO" id="GO:0000082">
    <property type="term" value="P:G1/S transition of mitotic cell cycle"/>
    <property type="evidence" value="ECO:0007669"/>
    <property type="project" value="InterPro"/>
</dbReference>
<keyword evidence="4" id="KW-0963">Cytoplasm</keyword>
<evidence type="ECO:0000256" key="3">
    <source>
        <dbReference type="ARBA" id="ARBA00006922"/>
    </source>
</evidence>
<comment type="similarity">
    <text evidence="3">Belongs to the WHI5/NRM1 family.</text>
</comment>
<evidence type="ECO:0000256" key="2">
    <source>
        <dbReference type="ARBA" id="ARBA00004496"/>
    </source>
</evidence>
<keyword evidence="11" id="KW-1185">Reference proteome</keyword>
<feature type="region of interest" description="Disordered" evidence="9">
    <location>
        <begin position="243"/>
        <end position="286"/>
    </location>
</feature>
<dbReference type="AlphaFoldDB" id="A0A6A6XM42"/>
<feature type="compositionally biased region" description="Low complexity" evidence="9">
    <location>
        <begin position="13"/>
        <end position="26"/>
    </location>
</feature>
<evidence type="ECO:0000256" key="1">
    <source>
        <dbReference type="ARBA" id="ARBA00004123"/>
    </source>
</evidence>
<accession>A0A6A6XM42</accession>
<dbReference type="Proteomes" id="UP000799757">
    <property type="component" value="Unassembled WGS sequence"/>
</dbReference>
<keyword evidence="8" id="KW-0539">Nucleus</keyword>
<evidence type="ECO:0000256" key="9">
    <source>
        <dbReference type="SAM" id="MobiDB-lite"/>
    </source>
</evidence>
<feature type="compositionally biased region" description="Polar residues" evidence="9">
    <location>
        <begin position="358"/>
        <end position="369"/>
    </location>
</feature>
<comment type="subcellular location">
    <subcellularLocation>
        <location evidence="2">Cytoplasm</location>
    </subcellularLocation>
    <subcellularLocation>
        <location evidence="1">Nucleus</location>
    </subcellularLocation>
</comment>
<evidence type="ECO:0000313" key="10">
    <source>
        <dbReference type="EMBL" id="KAF2796985.1"/>
    </source>
</evidence>
<evidence type="ECO:0000256" key="8">
    <source>
        <dbReference type="ARBA" id="ARBA00023242"/>
    </source>
</evidence>
<name>A0A6A6XM42_9PLEO</name>
<feature type="region of interest" description="Disordered" evidence="9">
    <location>
        <begin position="146"/>
        <end position="210"/>
    </location>
</feature>
<proteinExistence type="inferred from homology"/>
<dbReference type="OrthoDB" id="2359117at2759"/>
<dbReference type="PANTHER" id="PTHR28246">
    <property type="entry name" value="G1-SPECIFIC TRANSCRIPTIONAL REPRESSOR WHI5-RELATED"/>
    <property type="match status" value="1"/>
</dbReference>
<feature type="compositionally biased region" description="Polar residues" evidence="9">
    <location>
        <begin position="106"/>
        <end position="115"/>
    </location>
</feature>
<sequence>MSNSTAADTDFTSPPSSNVPSSQSQPLERLLPLSPVQVRGHNAQAPAPRIDTAPALRTGDTAASPMSLDSPVTQGLKRTADGALKSAGLTVDSAAESSIGHKRNRSMGSEASSNPRIGELSAQLRTRLSYAMVKVQNGWEKQSLEELEDLPSQRGSPVSVPDRGEASRPTFESPRPVERRRRPSGVSENSDQMMMSPGHPSPSDLSKSLASTPSSFWRFVPKPQLQASVNLMSVTGTGPALAPAAEIGSRRKRRSSASHPPPPLLSSTHRKHYSDLGSLAGAPRTPTAIPRAGILRMPSQQAEKDAVDTLLFMSSPNNSNRLAHTSMDAPHPSPLRSEISGPRRVMFDTHPTKDKIMSSPQQRQGTNGQHAAYYRADPTRR</sequence>
<dbReference type="GO" id="GO:0003712">
    <property type="term" value="F:transcription coregulator activity"/>
    <property type="evidence" value="ECO:0007669"/>
    <property type="project" value="TreeGrafter"/>
</dbReference>
<evidence type="ECO:0000256" key="6">
    <source>
        <dbReference type="ARBA" id="ARBA00023015"/>
    </source>
</evidence>
<keyword evidence="6" id="KW-0805">Transcription regulation</keyword>
<reference evidence="10" key="1">
    <citation type="journal article" date="2020" name="Stud. Mycol.">
        <title>101 Dothideomycetes genomes: a test case for predicting lifestyles and emergence of pathogens.</title>
        <authorList>
            <person name="Haridas S."/>
            <person name="Albert R."/>
            <person name="Binder M."/>
            <person name="Bloem J."/>
            <person name="Labutti K."/>
            <person name="Salamov A."/>
            <person name="Andreopoulos B."/>
            <person name="Baker S."/>
            <person name="Barry K."/>
            <person name="Bills G."/>
            <person name="Bluhm B."/>
            <person name="Cannon C."/>
            <person name="Castanera R."/>
            <person name="Culley D."/>
            <person name="Daum C."/>
            <person name="Ezra D."/>
            <person name="Gonzalez J."/>
            <person name="Henrissat B."/>
            <person name="Kuo A."/>
            <person name="Liang C."/>
            <person name="Lipzen A."/>
            <person name="Lutzoni F."/>
            <person name="Magnuson J."/>
            <person name="Mondo S."/>
            <person name="Nolan M."/>
            <person name="Ohm R."/>
            <person name="Pangilinan J."/>
            <person name="Park H.-J."/>
            <person name="Ramirez L."/>
            <person name="Alfaro M."/>
            <person name="Sun H."/>
            <person name="Tritt A."/>
            <person name="Yoshinaga Y."/>
            <person name="Zwiers L.-H."/>
            <person name="Turgeon B."/>
            <person name="Goodwin S."/>
            <person name="Spatafora J."/>
            <person name="Crous P."/>
            <person name="Grigoriev I."/>
        </authorList>
    </citation>
    <scope>NUCLEOTIDE SEQUENCE</scope>
    <source>
        <strain evidence="10">CBS 109.77</strain>
    </source>
</reference>
<feature type="compositionally biased region" description="Basic and acidic residues" evidence="9">
    <location>
        <begin position="345"/>
        <end position="356"/>
    </location>
</feature>
<feature type="region of interest" description="Disordered" evidence="9">
    <location>
        <begin position="92"/>
        <end position="117"/>
    </location>
</feature>
<dbReference type="Pfam" id="PF08528">
    <property type="entry name" value="Whi5"/>
    <property type="match status" value="1"/>
</dbReference>
<evidence type="ECO:0000313" key="11">
    <source>
        <dbReference type="Proteomes" id="UP000799757"/>
    </source>
</evidence>
<protein>
    <recommendedName>
        <fullName evidence="12">Cyclin-dependent kinase</fullName>
    </recommendedName>
</protein>
<keyword evidence="5" id="KW-0678">Repressor</keyword>
<dbReference type="GO" id="GO:0005737">
    <property type="term" value="C:cytoplasm"/>
    <property type="evidence" value="ECO:0007669"/>
    <property type="project" value="UniProtKB-SubCell"/>
</dbReference>
<dbReference type="InterPro" id="IPR013734">
    <property type="entry name" value="TF_Nrm1/Whi5"/>
</dbReference>
<evidence type="ECO:0000256" key="7">
    <source>
        <dbReference type="ARBA" id="ARBA00023163"/>
    </source>
</evidence>
<evidence type="ECO:0008006" key="12">
    <source>
        <dbReference type="Google" id="ProtNLM"/>
    </source>
</evidence>
<feature type="region of interest" description="Disordered" evidence="9">
    <location>
        <begin position="323"/>
        <end position="381"/>
    </location>
</feature>
<evidence type="ECO:0000256" key="5">
    <source>
        <dbReference type="ARBA" id="ARBA00022491"/>
    </source>
</evidence>
<dbReference type="InterPro" id="IPR039198">
    <property type="entry name" value="Srl3/Whi5"/>
</dbReference>
<gene>
    <name evidence="10" type="ORF">K505DRAFT_236475</name>
</gene>
<keyword evidence="7" id="KW-0804">Transcription</keyword>
<dbReference type="EMBL" id="MU001817">
    <property type="protein sequence ID" value="KAF2796985.1"/>
    <property type="molecule type" value="Genomic_DNA"/>
</dbReference>
<feature type="compositionally biased region" description="Polar residues" evidence="9">
    <location>
        <begin position="1"/>
        <end position="12"/>
    </location>
</feature>
<organism evidence="10 11">
    <name type="scientific">Melanomma pulvis-pyrius CBS 109.77</name>
    <dbReference type="NCBI Taxonomy" id="1314802"/>
    <lineage>
        <taxon>Eukaryota</taxon>
        <taxon>Fungi</taxon>
        <taxon>Dikarya</taxon>
        <taxon>Ascomycota</taxon>
        <taxon>Pezizomycotina</taxon>
        <taxon>Dothideomycetes</taxon>
        <taxon>Pleosporomycetidae</taxon>
        <taxon>Pleosporales</taxon>
        <taxon>Melanommataceae</taxon>
        <taxon>Melanomma</taxon>
    </lineage>
</organism>
<feature type="region of interest" description="Disordered" evidence="9">
    <location>
        <begin position="1"/>
        <end position="80"/>
    </location>
</feature>
<evidence type="ECO:0000256" key="4">
    <source>
        <dbReference type="ARBA" id="ARBA00022490"/>
    </source>
</evidence>
<dbReference type="GO" id="GO:0033309">
    <property type="term" value="C:SBF transcription complex"/>
    <property type="evidence" value="ECO:0007669"/>
    <property type="project" value="TreeGrafter"/>
</dbReference>
<dbReference type="PANTHER" id="PTHR28246:SF1">
    <property type="entry name" value="G1-SPECIFIC TRANSCRIPTIONAL REPRESSOR WHI5-RELATED"/>
    <property type="match status" value="1"/>
</dbReference>